<dbReference type="AlphaFoldDB" id="A0A072NWI5"/>
<protein>
    <submittedName>
        <fullName evidence="3">Uncharacterized protein</fullName>
    </submittedName>
</protein>
<comment type="caution">
    <text evidence="3">The sequence shown here is derived from an EMBL/GenBank/DDBJ whole genome shotgun (WGS) entry which is preliminary data.</text>
</comment>
<name>A0A072NWI5_9EURO</name>
<keyword evidence="4" id="KW-1185">Reference proteome</keyword>
<keyword evidence="2" id="KW-0812">Transmembrane</keyword>
<evidence type="ECO:0000256" key="2">
    <source>
        <dbReference type="SAM" id="Phobius"/>
    </source>
</evidence>
<evidence type="ECO:0000256" key="1">
    <source>
        <dbReference type="SAM" id="Coils"/>
    </source>
</evidence>
<feature type="transmembrane region" description="Helical" evidence="2">
    <location>
        <begin position="30"/>
        <end position="52"/>
    </location>
</feature>
<feature type="non-terminal residue" evidence="3">
    <location>
        <position position="1"/>
    </location>
</feature>
<proteinExistence type="predicted"/>
<keyword evidence="2" id="KW-1133">Transmembrane helix</keyword>
<dbReference type="OrthoDB" id="4119406at2759"/>
<dbReference type="VEuPathDB" id="FungiDB:A1O9_12542"/>
<dbReference type="EMBL" id="AMGV01000024">
    <property type="protein sequence ID" value="KEF51393.1"/>
    <property type="molecule type" value="Genomic_DNA"/>
</dbReference>
<reference evidence="3 4" key="1">
    <citation type="submission" date="2013-03" db="EMBL/GenBank/DDBJ databases">
        <title>The Genome Sequence of Exophiala aquamarina CBS 119918.</title>
        <authorList>
            <consortium name="The Broad Institute Genomics Platform"/>
            <person name="Cuomo C."/>
            <person name="de Hoog S."/>
            <person name="Gorbushina A."/>
            <person name="Walker B."/>
            <person name="Young S.K."/>
            <person name="Zeng Q."/>
            <person name="Gargeya S."/>
            <person name="Fitzgerald M."/>
            <person name="Haas B."/>
            <person name="Abouelleil A."/>
            <person name="Allen A.W."/>
            <person name="Alvarado L."/>
            <person name="Arachchi H.M."/>
            <person name="Berlin A.M."/>
            <person name="Chapman S.B."/>
            <person name="Gainer-Dewar J."/>
            <person name="Goldberg J."/>
            <person name="Griggs A."/>
            <person name="Gujja S."/>
            <person name="Hansen M."/>
            <person name="Howarth C."/>
            <person name="Imamovic A."/>
            <person name="Ireland A."/>
            <person name="Larimer J."/>
            <person name="McCowan C."/>
            <person name="Murphy C."/>
            <person name="Pearson M."/>
            <person name="Poon T.W."/>
            <person name="Priest M."/>
            <person name="Roberts A."/>
            <person name="Saif S."/>
            <person name="Shea T."/>
            <person name="Sisk P."/>
            <person name="Sykes S."/>
            <person name="Wortman J."/>
            <person name="Nusbaum C."/>
            <person name="Birren B."/>
        </authorList>
    </citation>
    <scope>NUCLEOTIDE SEQUENCE [LARGE SCALE GENOMIC DNA]</scope>
    <source>
        <strain evidence="3 4">CBS 119918</strain>
    </source>
</reference>
<accession>A0A072NWI5</accession>
<organism evidence="3 4">
    <name type="scientific">Exophiala aquamarina CBS 119918</name>
    <dbReference type="NCBI Taxonomy" id="1182545"/>
    <lineage>
        <taxon>Eukaryota</taxon>
        <taxon>Fungi</taxon>
        <taxon>Dikarya</taxon>
        <taxon>Ascomycota</taxon>
        <taxon>Pezizomycotina</taxon>
        <taxon>Eurotiomycetes</taxon>
        <taxon>Chaetothyriomycetidae</taxon>
        <taxon>Chaetothyriales</taxon>
        <taxon>Herpotrichiellaceae</taxon>
        <taxon>Exophiala</taxon>
    </lineage>
</organism>
<keyword evidence="2" id="KW-0472">Membrane</keyword>
<keyword evidence="1" id="KW-0175">Coiled coil</keyword>
<evidence type="ECO:0000313" key="3">
    <source>
        <dbReference type="EMBL" id="KEF51393.1"/>
    </source>
</evidence>
<feature type="coiled-coil region" evidence="1">
    <location>
        <begin position="51"/>
        <end position="78"/>
    </location>
</feature>
<dbReference type="RefSeq" id="XP_013253983.1">
    <property type="nucleotide sequence ID" value="XM_013398529.1"/>
</dbReference>
<dbReference type="GeneID" id="25287436"/>
<dbReference type="HOGENOM" id="CLU_137473_1_0_1"/>
<dbReference type="Proteomes" id="UP000027920">
    <property type="component" value="Unassembled WGS sequence"/>
</dbReference>
<evidence type="ECO:0000313" key="4">
    <source>
        <dbReference type="Proteomes" id="UP000027920"/>
    </source>
</evidence>
<sequence>SRTFTISRKLQQSHNAPEQPVNVYRSHGRALFKALTLAFFSYQVIYWAWLILETEELKDHKDREIKALENEVRLLDDQRKTRPAN</sequence>
<gene>
    <name evidence="3" type="ORF">A1O9_12542</name>
</gene>